<dbReference type="Gene3D" id="1.10.10.2910">
    <property type="match status" value="1"/>
</dbReference>
<dbReference type="Pfam" id="PF06114">
    <property type="entry name" value="Peptidase_M78"/>
    <property type="match status" value="1"/>
</dbReference>
<proteinExistence type="predicted"/>
<dbReference type="InterPro" id="IPR010359">
    <property type="entry name" value="IrrE_HExxH"/>
</dbReference>
<accession>A0ABR6E8R9</accession>
<sequence length="144" mass="16632">MRTADWIKKKAHEVVYNAGTNNPMKICEENGIYVCHQNLGRAFLGHYTNIKRIPLITLSAQNNEFEDNYACGHELGHHYCHHGNNTEWLSRNNLKFNTIGSEYEANLFMVNIMLEGVDVSEFETKEQLLKACGIPLWAERYVEL</sequence>
<evidence type="ECO:0000313" key="3">
    <source>
        <dbReference type="Proteomes" id="UP000544052"/>
    </source>
</evidence>
<reference evidence="2 3" key="1">
    <citation type="submission" date="2020-07" db="EMBL/GenBank/DDBJ databases">
        <title>Description of Limosilactobacillus balticus sp. nov., Limosilactobacillus agrestis sp. nov., Limosilactobacillus albertensis sp. nov., Limosilactobacillus rudii sp. nov., Limosilactobacillus fastidiosus sp. nov., five novel Limosilactobacillus species isolated from the vertebrate gastrointestinal tract, and proposal of 6 subspecies of Limosilactobacillus reuteri adapted to the gastrointestinal tract of specific vertebrate hosts.</title>
        <authorList>
            <person name="Li F."/>
            <person name="Cheng C."/>
            <person name="Zheng J."/>
            <person name="Quevedo R.M."/>
            <person name="Li J."/>
            <person name="Roos S."/>
            <person name="Gaenzle M.G."/>
            <person name="Walter J."/>
        </authorList>
    </citation>
    <scope>NUCLEOTIDE SEQUENCE [LARGE SCALE GENOMIC DNA]</scope>
    <source>
        <strain evidence="2 3">WF-MO7-1</strain>
    </source>
</reference>
<evidence type="ECO:0000259" key="1">
    <source>
        <dbReference type="Pfam" id="PF06114"/>
    </source>
</evidence>
<keyword evidence="3" id="KW-1185">Reference proteome</keyword>
<dbReference type="RefSeq" id="WP_182583201.1">
    <property type="nucleotide sequence ID" value="NZ_JACIUZ010000044.1"/>
</dbReference>
<evidence type="ECO:0000313" key="2">
    <source>
        <dbReference type="EMBL" id="MBB1063596.1"/>
    </source>
</evidence>
<dbReference type="EMBL" id="JACIUZ010000044">
    <property type="protein sequence ID" value="MBB1063596.1"/>
    <property type="molecule type" value="Genomic_DNA"/>
</dbReference>
<dbReference type="Proteomes" id="UP000544052">
    <property type="component" value="Unassembled WGS sequence"/>
</dbReference>
<feature type="domain" description="IrrE N-terminal-like" evidence="1">
    <location>
        <begin position="27"/>
        <end position="120"/>
    </location>
</feature>
<comment type="caution">
    <text evidence="2">The sequence shown here is derived from an EMBL/GenBank/DDBJ whole genome shotgun (WGS) entry which is preliminary data.</text>
</comment>
<protein>
    <submittedName>
        <fullName evidence="2">ImmA/IrrE family metallo-endopeptidase</fullName>
    </submittedName>
</protein>
<name>A0ABR6E8R9_9LACO</name>
<gene>
    <name evidence="2" type="ORF">H5R64_07495</name>
</gene>
<organism evidence="2 3">
    <name type="scientific">Limosilactobacillus fastidiosus</name>
    <dbReference type="NCBI Taxonomy" id="2759855"/>
    <lineage>
        <taxon>Bacteria</taxon>
        <taxon>Bacillati</taxon>
        <taxon>Bacillota</taxon>
        <taxon>Bacilli</taxon>
        <taxon>Lactobacillales</taxon>
        <taxon>Lactobacillaceae</taxon>
        <taxon>Limosilactobacillus</taxon>
    </lineage>
</organism>